<dbReference type="AlphaFoldDB" id="A0A9W9KVM5"/>
<name>A0A9W9KVM5_9EURO</name>
<dbReference type="OrthoDB" id="4369500at2759"/>
<evidence type="ECO:0000256" key="1">
    <source>
        <dbReference type="SAM" id="MobiDB-lite"/>
    </source>
</evidence>
<evidence type="ECO:0000313" key="2">
    <source>
        <dbReference type="EMBL" id="KAJ5121070.1"/>
    </source>
</evidence>
<dbReference type="Proteomes" id="UP001149079">
    <property type="component" value="Unassembled WGS sequence"/>
</dbReference>
<accession>A0A9W9KVM5</accession>
<proteinExistence type="predicted"/>
<dbReference type="EMBL" id="JAPQKL010000007">
    <property type="protein sequence ID" value="KAJ5121070.1"/>
    <property type="molecule type" value="Genomic_DNA"/>
</dbReference>
<keyword evidence="3" id="KW-1185">Reference proteome</keyword>
<evidence type="ECO:0000313" key="3">
    <source>
        <dbReference type="Proteomes" id="UP001149079"/>
    </source>
</evidence>
<reference evidence="2" key="2">
    <citation type="journal article" date="2023" name="IMA Fungus">
        <title>Comparative genomic study of the Penicillium genus elucidates a diverse pangenome and 15 lateral gene transfer events.</title>
        <authorList>
            <person name="Petersen C."/>
            <person name="Sorensen T."/>
            <person name="Nielsen M.R."/>
            <person name="Sondergaard T.E."/>
            <person name="Sorensen J.L."/>
            <person name="Fitzpatrick D.A."/>
            <person name="Frisvad J.C."/>
            <person name="Nielsen K.L."/>
        </authorList>
    </citation>
    <scope>NUCLEOTIDE SEQUENCE</scope>
    <source>
        <strain evidence="2">IBT 22155</strain>
    </source>
</reference>
<dbReference type="GeneID" id="81408945"/>
<dbReference type="RefSeq" id="XP_056517574.1">
    <property type="nucleotide sequence ID" value="XM_056669775.1"/>
</dbReference>
<organism evidence="2 3">
    <name type="scientific">Penicillium bovifimosum</name>
    <dbReference type="NCBI Taxonomy" id="126998"/>
    <lineage>
        <taxon>Eukaryota</taxon>
        <taxon>Fungi</taxon>
        <taxon>Dikarya</taxon>
        <taxon>Ascomycota</taxon>
        <taxon>Pezizomycotina</taxon>
        <taxon>Eurotiomycetes</taxon>
        <taxon>Eurotiomycetidae</taxon>
        <taxon>Eurotiales</taxon>
        <taxon>Aspergillaceae</taxon>
        <taxon>Penicillium</taxon>
    </lineage>
</organism>
<gene>
    <name evidence="2" type="ORF">N7515_009031</name>
</gene>
<reference evidence="2" key="1">
    <citation type="submission" date="2022-11" db="EMBL/GenBank/DDBJ databases">
        <authorList>
            <person name="Petersen C."/>
        </authorList>
    </citation>
    <scope>NUCLEOTIDE SEQUENCE</scope>
    <source>
        <strain evidence="2">IBT 22155</strain>
    </source>
</reference>
<comment type="caution">
    <text evidence="2">The sequence shown here is derived from an EMBL/GenBank/DDBJ whole genome shotgun (WGS) entry which is preliminary data.</text>
</comment>
<protein>
    <submittedName>
        <fullName evidence="2">Uncharacterized protein</fullName>
    </submittedName>
</protein>
<sequence>MDLVQVRLIPPRDLPPPCCGDFPPPRKSVHFPDDADLVQVRLIPPRALPCWSENIGAFGTSALLEALPDLDGSPSASPLTPVLKSLDMPFALNSRRHSRVVIQTHVQVGRSKASVSDCDRAEGSRTCGGLIVWQLGWLVGVAAAGRTDRTSLSVNMRKAPERREAQLDGDGVAGG</sequence>
<feature type="region of interest" description="Disordered" evidence="1">
    <location>
        <begin position="154"/>
        <end position="175"/>
    </location>
</feature>